<name>A0A1D3JVR6_PSEVE</name>
<protein>
    <submittedName>
        <fullName evidence="2">Peptide synthetase</fullName>
    </submittedName>
</protein>
<evidence type="ECO:0000313" key="3">
    <source>
        <dbReference type="Proteomes" id="UP000245431"/>
    </source>
</evidence>
<dbReference type="GO" id="GO:0043041">
    <property type="term" value="P:amino acid activation for nonribosomal peptide biosynthetic process"/>
    <property type="evidence" value="ECO:0007669"/>
    <property type="project" value="TreeGrafter"/>
</dbReference>
<evidence type="ECO:0000313" key="2">
    <source>
        <dbReference type="EMBL" id="SBW80170.1"/>
    </source>
</evidence>
<evidence type="ECO:0000259" key="1">
    <source>
        <dbReference type="Pfam" id="PF00501"/>
    </source>
</evidence>
<dbReference type="GO" id="GO:0044550">
    <property type="term" value="P:secondary metabolite biosynthetic process"/>
    <property type="evidence" value="ECO:0007669"/>
    <property type="project" value="TreeGrafter"/>
</dbReference>
<dbReference type="InterPro" id="IPR000873">
    <property type="entry name" value="AMP-dep_synth/lig_dom"/>
</dbReference>
<dbReference type="GO" id="GO:0031177">
    <property type="term" value="F:phosphopantetheine binding"/>
    <property type="evidence" value="ECO:0007669"/>
    <property type="project" value="TreeGrafter"/>
</dbReference>
<proteinExistence type="predicted"/>
<dbReference type="GO" id="GO:0005737">
    <property type="term" value="C:cytoplasm"/>
    <property type="evidence" value="ECO:0007669"/>
    <property type="project" value="TreeGrafter"/>
</dbReference>
<dbReference type="Pfam" id="PF00501">
    <property type="entry name" value="AMP-binding"/>
    <property type="match status" value="1"/>
</dbReference>
<dbReference type="EMBL" id="LT599583">
    <property type="protein sequence ID" value="SBW80170.1"/>
    <property type="molecule type" value="Genomic_DNA"/>
</dbReference>
<dbReference type="Gene3D" id="3.40.50.12780">
    <property type="entry name" value="N-terminal domain of ligase-like"/>
    <property type="match status" value="1"/>
</dbReference>
<dbReference type="NCBIfam" id="TIGR01733">
    <property type="entry name" value="AA-adenyl-dom"/>
    <property type="match status" value="1"/>
</dbReference>
<dbReference type="PANTHER" id="PTHR45527:SF1">
    <property type="entry name" value="FATTY ACID SYNTHASE"/>
    <property type="match status" value="1"/>
</dbReference>
<reference evidence="3" key="1">
    <citation type="submission" date="2016-07" db="EMBL/GenBank/DDBJ databases">
        <authorList>
            <person name="Florea S."/>
            <person name="Webb J.S."/>
            <person name="Jaromczyk J."/>
            <person name="Schardl C.L."/>
        </authorList>
    </citation>
    <scope>NUCLEOTIDE SEQUENCE [LARGE SCALE GENOMIC DNA]</scope>
    <source>
        <strain evidence="3">1YdBTEX2</strain>
    </source>
</reference>
<dbReference type="SUPFAM" id="SSF56801">
    <property type="entry name" value="Acetyl-CoA synthetase-like"/>
    <property type="match status" value="1"/>
</dbReference>
<dbReference type="Proteomes" id="UP000245431">
    <property type="component" value="Chromosome PVE_r1"/>
</dbReference>
<dbReference type="RefSeq" id="WP_017848124.1">
    <property type="nucleotide sequence ID" value="NZ_AOUH01000027.1"/>
</dbReference>
<dbReference type="InterPro" id="IPR010071">
    <property type="entry name" value="AA_adenyl_dom"/>
</dbReference>
<organism evidence="2 3">
    <name type="scientific">Pseudomonas veronii 1YdBTEX2</name>
    <dbReference type="NCBI Taxonomy" id="1295141"/>
    <lineage>
        <taxon>Bacteria</taxon>
        <taxon>Pseudomonadati</taxon>
        <taxon>Pseudomonadota</taxon>
        <taxon>Gammaproteobacteria</taxon>
        <taxon>Pseudomonadales</taxon>
        <taxon>Pseudomonadaceae</taxon>
        <taxon>Pseudomonas</taxon>
    </lineage>
</organism>
<dbReference type="InterPro" id="IPR045851">
    <property type="entry name" value="AMP-bd_C_sf"/>
</dbReference>
<dbReference type="Gene3D" id="3.30.300.30">
    <property type="match status" value="1"/>
</dbReference>
<accession>A0A1D3JVR6</accession>
<sequence>MTFSPTEKPLFSPSMLAPLPVLQRALVEQWGFGPSTPPSAACIHHAIEAQAALAPHATAAVCAGQRISYEQLNRQANRLAARLIEQGVKRGDTVALFVERSIPMLVGLLAVLKVGAAYVPQDARIVPPLQLAMVLESLTSPLILTLSHLADRIPSDAAHRSLCLDTFLAEVPWIAQDNKPVGAVVDTHDLCFVLFTSGTTGRPNGVCVSHRNVCNILLTQPGRMGMAPGRNVGQILNIGFDMAAWEILGCLAHGATLLIRGKAIAQTAAQCHVLIATPSILAGLDPRQCPDLQVVAVAGEPCSQALAERWAAHCTFYNGCGPTETTIVNTLHRHVPGTPLTIGQPTPNNSVYVLDEQGRPCEAGQAGEMWAGGAGVTAGYLNNRALTHERYRPDPFVGGDAMMFRTRDLGRWTADGQLEHLGRVDDQVKVRGFRVELDAVSSALEAGDGCTRAVTLKLDSRTLVAFVSPASADVASCRRQCEQRLAYYCVPALIDAVEHFPLTARGKIDKALLLQRARERWVAVQAFAVQEPGHA</sequence>
<dbReference type="AlphaFoldDB" id="A0A1D3JVR6"/>
<gene>
    <name evidence="2" type="ORF">PVE_R1G2284</name>
</gene>
<feature type="domain" description="AMP-dependent synthetase/ligase" evidence="1">
    <location>
        <begin position="48"/>
        <end position="381"/>
    </location>
</feature>
<dbReference type="PANTHER" id="PTHR45527">
    <property type="entry name" value="NONRIBOSOMAL PEPTIDE SYNTHETASE"/>
    <property type="match status" value="1"/>
</dbReference>
<dbReference type="InterPro" id="IPR042099">
    <property type="entry name" value="ANL_N_sf"/>
</dbReference>